<feature type="transmembrane region" description="Helical" evidence="7">
    <location>
        <begin position="422"/>
        <end position="443"/>
    </location>
</feature>
<gene>
    <name evidence="8" type="ORF">ISALK_02710</name>
</gene>
<evidence type="ECO:0000256" key="4">
    <source>
        <dbReference type="ARBA" id="ARBA00022692"/>
    </source>
</evidence>
<keyword evidence="3" id="KW-1003">Cell membrane</keyword>
<feature type="transmembrane region" description="Helical" evidence="7">
    <location>
        <begin position="93"/>
        <end position="119"/>
    </location>
</feature>
<feature type="transmembrane region" description="Helical" evidence="7">
    <location>
        <begin position="139"/>
        <end position="160"/>
    </location>
</feature>
<feature type="transmembrane region" description="Helical" evidence="7">
    <location>
        <begin position="322"/>
        <end position="343"/>
    </location>
</feature>
<feature type="transmembrane region" description="Helical" evidence="7">
    <location>
        <begin position="172"/>
        <end position="194"/>
    </location>
</feature>
<name>A0AA44BDT7_9CLOT</name>
<evidence type="ECO:0000313" key="8">
    <source>
        <dbReference type="EMBL" id="NBG87405.1"/>
    </source>
</evidence>
<evidence type="ECO:0000256" key="3">
    <source>
        <dbReference type="ARBA" id="ARBA00022475"/>
    </source>
</evidence>
<evidence type="ECO:0000313" key="9">
    <source>
        <dbReference type="Proteomes" id="UP000449710"/>
    </source>
</evidence>
<keyword evidence="6 7" id="KW-0472">Membrane</keyword>
<dbReference type="AlphaFoldDB" id="A0AA44BDT7"/>
<accession>A0AA44BDT7</accession>
<dbReference type="InterPro" id="IPR048279">
    <property type="entry name" value="MdtK-like"/>
</dbReference>
<dbReference type="GO" id="GO:0005886">
    <property type="term" value="C:plasma membrane"/>
    <property type="evidence" value="ECO:0007669"/>
    <property type="project" value="UniProtKB-SubCell"/>
</dbReference>
<dbReference type="PIRSF" id="PIRSF006603">
    <property type="entry name" value="DinF"/>
    <property type="match status" value="1"/>
</dbReference>
<evidence type="ECO:0000256" key="5">
    <source>
        <dbReference type="ARBA" id="ARBA00022989"/>
    </source>
</evidence>
<reference evidence="8 9" key="1">
    <citation type="submission" date="2019-04" db="EMBL/GenBank/DDBJ databases">
        <title>Isachenkonia alkalipeptolytica gen. nov. sp. nov. a new anaerobic, alkiliphilic organothrophic bacterium capable to reduce synthesized ferrihydrite isolated from a soda lake.</title>
        <authorList>
            <person name="Toshchakov S.V."/>
            <person name="Zavarzina D.G."/>
            <person name="Zhilina T.N."/>
            <person name="Kostrikina N.A."/>
            <person name="Kublanov I.V."/>
        </authorList>
    </citation>
    <scope>NUCLEOTIDE SEQUENCE [LARGE SCALE GENOMIC DNA]</scope>
    <source>
        <strain evidence="8 9">Z-1701</strain>
    </source>
</reference>
<evidence type="ECO:0000256" key="7">
    <source>
        <dbReference type="SAM" id="Phobius"/>
    </source>
</evidence>
<evidence type="ECO:0000256" key="6">
    <source>
        <dbReference type="ARBA" id="ARBA00023136"/>
    </source>
</evidence>
<dbReference type="InterPro" id="IPR002528">
    <property type="entry name" value="MATE_fam"/>
</dbReference>
<feature type="transmembrane region" description="Helical" evidence="7">
    <location>
        <begin position="397"/>
        <end position="416"/>
    </location>
</feature>
<feature type="transmembrane region" description="Helical" evidence="7">
    <location>
        <begin position="363"/>
        <end position="385"/>
    </location>
</feature>
<feature type="transmembrane region" description="Helical" evidence="7">
    <location>
        <begin position="248"/>
        <end position="270"/>
    </location>
</feature>
<evidence type="ECO:0000256" key="1">
    <source>
        <dbReference type="ARBA" id="ARBA00004651"/>
    </source>
</evidence>
<keyword evidence="5 7" id="KW-1133">Transmembrane helix</keyword>
<dbReference type="InterPro" id="IPR052031">
    <property type="entry name" value="Membrane_Transporter-Flippase"/>
</dbReference>
<sequence length="457" mass="50081">MKKALTGNYNLGSDPILPLIFKLSIPGIISMSVQAFYNVVDSFFVARVSEEALAALSIAFPFHIILIAIAVGTGIGTNSLISRLLGSGDHKRAVLTAEHVLVISGIYGVIMALAGFFLAGPLVGNFSDNPEIVAYATEYVQVILIGSVALFFSLITSDILRGQGNTFAPMMAMLLGAVVNILLDPFLIFGIGFFPRLEVLGAALATVFSKTLSALFILWIMFKGNNEVQPRFENFSFDPYILKKIYQVGLPAMTMQMLASVMLSGMNLIVANINELALAVNGVYFRLQSFVFMPVFGVTQGYIPIMGYNYGHRNPSRMIETLKYGVLITFFITGGGFLLFQFFPRQLMGVFVTDPELMEIGVSALRTISIGFPVIGPAIIGSTTFQALGKGLPSLTLSFMRQILLLLPFAYFLSLTGEVNNVWYAFPLSEGIAFVFMVIWLTLTFRSEIKKIRTENK</sequence>
<feature type="transmembrane region" description="Helical" evidence="7">
    <location>
        <begin position="200"/>
        <end position="222"/>
    </location>
</feature>
<dbReference type="Proteomes" id="UP000449710">
    <property type="component" value="Unassembled WGS sequence"/>
</dbReference>
<keyword evidence="2" id="KW-0813">Transport</keyword>
<protein>
    <submittedName>
        <fullName evidence="8">MATE family efflux transporter</fullName>
    </submittedName>
</protein>
<dbReference type="EMBL" id="SUMG01000002">
    <property type="protein sequence ID" value="NBG87405.1"/>
    <property type="molecule type" value="Genomic_DNA"/>
</dbReference>
<dbReference type="RefSeq" id="WP_160718778.1">
    <property type="nucleotide sequence ID" value="NZ_SUMG01000002.1"/>
</dbReference>
<dbReference type="Pfam" id="PF01554">
    <property type="entry name" value="MatE"/>
    <property type="match status" value="2"/>
</dbReference>
<dbReference type="GO" id="GO:0042910">
    <property type="term" value="F:xenobiotic transmembrane transporter activity"/>
    <property type="evidence" value="ECO:0007669"/>
    <property type="project" value="InterPro"/>
</dbReference>
<dbReference type="PANTHER" id="PTHR43549">
    <property type="entry name" value="MULTIDRUG RESISTANCE PROTEIN YPNP-RELATED"/>
    <property type="match status" value="1"/>
</dbReference>
<organism evidence="8 9">
    <name type="scientific">Isachenkonia alkalipeptolytica</name>
    <dbReference type="NCBI Taxonomy" id="2565777"/>
    <lineage>
        <taxon>Bacteria</taxon>
        <taxon>Bacillati</taxon>
        <taxon>Bacillota</taxon>
        <taxon>Clostridia</taxon>
        <taxon>Eubacteriales</taxon>
        <taxon>Clostridiaceae</taxon>
        <taxon>Isachenkonia</taxon>
    </lineage>
</organism>
<feature type="transmembrane region" description="Helical" evidence="7">
    <location>
        <begin position="52"/>
        <end position="81"/>
    </location>
</feature>
<dbReference type="GO" id="GO:0015297">
    <property type="term" value="F:antiporter activity"/>
    <property type="evidence" value="ECO:0007669"/>
    <property type="project" value="InterPro"/>
</dbReference>
<dbReference type="NCBIfam" id="TIGR00797">
    <property type="entry name" value="matE"/>
    <property type="match status" value="1"/>
</dbReference>
<evidence type="ECO:0000256" key="2">
    <source>
        <dbReference type="ARBA" id="ARBA00022448"/>
    </source>
</evidence>
<comment type="subcellular location">
    <subcellularLocation>
        <location evidence="1">Cell membrane</location>
        <topology evidence="1">Multi-pass membrane protein</topology>
    </subcellularLocation>
</comment>
<keyword evidence="9" id="KW-1185">Reference proteome</keyword>
<feature type="transmembrane region" description="Helical" evidence="7">
    <location>
        <begin position="20"/>
        <end position="40"/>
    </location>
</feature>
<keyword evidence="4 7" id="KW-0812">Transmembrane</keyword>
<feature type="transmembrane region" description="Helical" evidence="7">
    <location>
        <begin position="290"/>
        <end position="310"/>
    </location>
</feature>
<proteinExistence type="predicted"/>
<dbReference type="PANTHER" id="PTHR43549:SF2">
    <property type="entry name" value="MULTIDRUG RESISTANCE PROTEIN NORM-RELATED"/>
    <property type="match status" value="1"/>
</dbReference>
<comment type="caution">
    <text evidence="8">The sequence shown here is derived from an EMBL/GenBank/DDBJ whole genome shotgun (WGS) entry which is preliminary data.</text>
</comment>